<dbReference type="AlphaFoldDB" id="A0AAQ3M7D9"/>
<dbReference type="InterPro" id="IPR000571">
    <property type="entry name" value="Znf_CCCH"/>
</dbReference>
<dbReference type="SMART" id="SM00356">
    <property type="entry name" value="ZnF_C3H1"/>
    <property type="match status" value="4"/>
</dbReference>
<dbReference type="GO" id="GO:0003723">
    <property type="term" value="F:RNA binding"/>
    <property type="evidence" value="ECO:0007669"/>
    <property type="project" value="UniProtKB-UniRule"/>
</dbReference>
<dbReference type="PANTHER" id="PTHR23102">
    <property type="entry name" value="CLEAVAGE AND POLYADENYLATION SPECIFICITY FACTOR SUBUNIT 4-RELATED"/>
    <property type="match status" value="1"/>
</dbReference>
<comment type="subcellular location">
    <subcellularLocation>
        <location evidence="1 12">Nucleus</location>
    </subcellularLocation>
</comment>
<evidence type="ECO:0000256" key="8">
    <source>
        <dbReference type="ARBA" id="ARBA00022884"/>
    </source>
</evidence>
<dbReference type="Gene3D" id="3.30.1370.210">
    <property type="match status" value="2"/>
</dbReference>
<keyword evidence="5 12" id="KW-0677">Repeat</keyword>
<keyword evidence="7 11" id="KW-0862">Zinc</keyword>
<name>A0AAQ3M7D9_9PEZI</name>
<dbReference type="PROSITE" id="PS50103">
    <property type="entry name" value="ZF_C3H1"/>
    <property type="match status" value="4"/>
</dbReference>
<evidence type="ECO:0000259" key="15">
    <source>
        <dbReference type="PROSITE" id="PS50103"/>
    </source>
</evidence>
<dbReference type="GO" id="GO:0005634">
    <property type="term" value="C:nucleus"/>
    <property type="evidence" value="ECO:0007669"/>
    <property type="project" value="UniProtKB-SubCell"/>
</dbReference>
<evidence type="ECO:0000256" key="5">
    <source>
        <dbReference type="ARBA" id="ARBA00022737"/>
    </source>
</evidence>
<dbReference type="EMBL" id="CP138587">
    <property type="protein sequence ID" value="WPH02317.1"/>
    <property type="molecule type" value="Genomic_DNA"/>
</dbReference>
<protein>
    <recommendedName>
        <fullName evidence="12">mRNA 3'-end-processing protein</fullName>
    </recommendedName>
</protein>
<dbReference type="InterPro" id="IPR011009">
    <property type="entry name" value="Kinase-like_dom_sf"/>
</dbReference>
<dbReference type="Pfam" id="PF00642">
    <property type="entry name" value="zf-CCCH"/>
    <property type="match status" value="2"/>
</dbReference>
<keyword evidence="9 12" id="KW-0539">Nucleus</keyword>
<dbReference type="GO" id="GO:0005524">
    <property type="term" value="F:ATP binding"/>
    <property type="evidence" value="ECO:0007669"/>
    <property type="project" value="InterPro"/>
</dbReference>
<keyword evidence="6 11" id="KW-0863">Zinc-finger</keyword>
<feature type="zinc finger region" description="C3H1-type" evidence="11">
    <location>
        <begin position="81"/>
        <end position="103"/>
    </location>
</feature>
<feature type="compositionally biased region" description="Basic and acidic residues" evidence="13">
    <location>
        <begin position="201"/>
        <end position="225"/>
    </location>
</feature>
<keyword evidence="8 12" id="KW-0694">RNA-binding</keyword>
<organism evidence="16 17">
    <name type="scientific">Acrodontium crateriforme</name>
    <dbReference type="NCBI Taxonomy" id="150365"/>
    <lineage>
        <taxon>Eukaryota</taxon>
        <taxon>Fungi</taxon>
        <taxon>Dikarya</taxon>
        <taxon>Ascomycota</taxon>
        <taxon>Pezizomycotina</taxon>
        <taxon>Dothideomycetes</taxon>
        <taxon>Dothideomycetidae</taxon>
        <taxon>Mycosphaerellales</taxon>
        <taxon>Teratosphaeriaceae</taxon>
        <taxon>Acrodontium</taxon>
    </lineage>
</organism>
<evidence type="ECO:0000256" key="7">
    <source>
        <dbReference type="ARBA" id="ARBA00022833"/>
    </source>
</evidence>
<feature type="domain" description="C3H1-type" evidence="15">
    <location>
        <begin position="135"/>
        <end position="162"/>
    </location>
</feature>
<reference evidence="16 17" key="1">
    <citation type="submission" date="2023-11" db="EMBL/GenBank/DDBJ databases">
        <title>An acidophilic fungus is an integral part of prey digestion in a carnivorous sundew plant.</title>
        <authorList>
            <person name="Tsai I.J."/>
        </authorList>
    </citation>
    <scope>NUCLEOTIDE SEQUENCE [LARGE SCALE GENOMIC DNA]</scope>
    <source>
        <strain evidence="16">169a</strain>
    </source>
</reference>
<keyword evidence="3 12" id="KW-0507">mRNA processing</keyword>
<evidence type="ECO:0000256" key="11">
    <source>
        <dbReference type="PROSITE-ProRule" id="PRU00723"/>
    </source>
</evidence>
<dbReference type="Gene3D" id="3.30.200.20">
    <property type="entry name" value="Phosphorylase Kinase, domain 1"/>
    <property type="match status" value="1"/>
</dbReference>
<evidence type="ECO:0000256" key="1">
    <source>
        <dbReference type="ARBA" id="ARBA00004123"/>
    </source>
</evidence>
<accession>A0AAQ3M7D9</accession>
<evidence type="ECO:0000256" key="10">
    <source>
        <dbReference type="ARBA" id="ARBA00024826"/>
    </source>
</evidence>
<feature type="domain" description="Protein kinase" evidence="14">
    <location>
        <begin position="236"/>
        <end position="586"/>
    </location>
</feature>
<evidence type="ECO:0000256" key="3">
    <source>
        <dbReference type="ARBA" id="ARBA00022664"/>
    </source>
</evidence>
<dbReference type="InterPro" id="IPR045348">
    <property type="entry name" value="CPSF4/Yth1"/>
</dbReference>
<evidence type="ECO:0000313" key="17">
    <source>
        <dbReference type="Proteomes" id="UP001303373"/>
    </source>
</evidence>
<dbReference type="PANTHER" id="PTHR23102:SF24">
    <property type="entry name" value="CLEAVAGE AND POLYADENYLATION SPECIFICITY FACTOR SUBUNIT 4"/>
    <property type="match status" value="1"/>
</dbReference>
<dbReference type="Proteomes" id="UP001303373">
    <property type="component" value="Chromosome 8"/>
</dbReference>
<comment type="function">
    <text evidence="10 12">Component of the cleavage factor I (CF I) involved in pre-mRNA 3'-end processing.</text>
</comment>
<feature type="domain" description="C3H1-type" evidence="15">
    <location>
        <begin position="81"/>
        <end position="103"/>
    </location>
</feature>
<sequence>MASTETSSSLSDQIINPQSMQTPHFTFNNYLQSAIPALGRPSKVNRPICQPFVQGKCPRGPYCPDRHYIPPTERSGIGHLICKHYQRGLCKKGTQCEFAHTFNLRDERECKEFSRYGICPQGDDCTYLHISPTSPLRRPACPHYARGFCALGPHCAMRHIRHAKVCPFYMAGFCPNGRSRPPDADKVVTCEFGAHARWIKDEDLHPKKPEARSPHDDEKERAEQEAREDEYYAEEDRRREKAERGEGGGLPPSGQAANESEIPQTTSHNYNFFYKDTTYCKAASTMYTAHPFTEADATIMERDSRVYKNDAHRKLRHRRTNSQMVGGFRHVRKLFDSFEITGPDGEHICLIHEALGMNLKEFRDLLLDNTYYLGLIREYFREILKAMYFLHEVAGFIHTGGIQVNVHFTIKHLNKWKNTPGNSRCHKELPSRFIYTSSPMPPTTGVPSLSDVSEARFDCPENDDVVMPDHYRAPEVILGLPWSFPIDKWALAMTIWDLFEPKRLFTALGKDGRYSEEQHLAEMTAILGPPAQDLVEQSVKGQKHRDKNGVWKGSIAVLDTTLETAEQRLEGEEKDYFLKFMRKMLP</sequence>
<dbReference type="SUPFAM" id="SSF90229">
    <property type="entry name" value="CCCH zinc finger"/>
    <property type="match status" value="2"/>
</dbReference>
<gene>
    <name evidence="16" type="ORF">R9X50_00518000</name>
</gene>
<dbReference type="SUPFAM" id="SSF56112">
    <property type="entry name" value="Protein kinase-like (PK-like)"/>
    <property type="match status" value="1"/>
</dbReference>
<keyword evidence="17" id="KW-1185">Reference proteome</keyword>
<dbReference type="GO" id="GO:0008270">
    <property type="term" value="F:zinc ion binding"/>
    <property type="evidence" value="ECO:0007669"/>
    <property type="project" value="UniProtKB-KW"/>
</dbReference>
<feature type="domain" description="C3H1-type" evidence="15">
    <location>
        <begin position="104"/>
        <end position="132"/>
    </location>
</feature>
<feature type="zinc finger region" description="C3H1-type" evidence="11">
    <location>
        <begin position="104"/>
        <end position="132"/>
    </location>
</feature>
<evidence type="ECO:0000259" key="14">
    <source>
        <dbReference type="PROSITE" id="PS50011"/>
    </source>
</evidence>
<feature type="domain" description="C3H1-type" evidence="15">
    <location>
        <begin position="43"/>
        <end position="70"/>
    </location>
</feature>
<dbReference type="SMART" id="SM00220">
    <property type="entry name" value="S_TKc"/>
    <property type="match status" value="1"/>
</dbReference>
<dbReference type="InterPro" id="IPR000719">
    <property type="entry name" value="Prot_kinase_dom"/>
</dbReference>
<feature type="zinc finger region" description="C3H1-type" evidence="11">
    <location>
        <begin position="135"/>
        <end position="162"/>
    </location>
</feature>
<dbReference type="PROSITE" id="PS50011">
    <property type="entry name" value="PROTEIN_KINASE_DOM"/>
    <property type="match status" value="1"/>
</dbReference>
<dbReference type="Gene3D" id="1.10.510.10">
    <property type="entry name" value="Transferase(Phosphotransferase) domain 1"/>
    <property type="match status" value="1"/>
</dbReference>
<dbReference type="InterPro" id="IPR036855">
    <property type="entry name" value="Znf_CCCH_sf"/>
</dbReference>
<proteinExistence type="inferred from homology"/>
<evidence type="ECO:0000313" key="16">
    <source>
        <dbReference type="EMBL" id="WPH02317.1"/>
    </source>
</evidence>
<evidence type="ECO:0000256" key="2">
    <source>
        <dbReference type="ARBA" id="ARBA00008907"/>
    </source>
</evidence>
<keyword evidence="4 11" id="KW-0479">Metal-binding</keyword>
<dbReference type="GO" id="GO:0004672">
    <property type="term" value="F:protein kinase activity"/>
    <property type="evidence" value="ECO:0007669"/>
    <property type="project" value="InterPro"/>
</dbReference>
<evidence type="ECO:0000256" key="12">
    <source>
        <dbReference type="RuleBase" id="RU369008"/>
    </source>
</evidence>
<feature type="compositionally biased region" description="Basic and acidic residues" evidence="13">
    <location>
        <begin position="234"/>
        <end position="246"/>
    </location>
</feature>
<evidence type="ECO:0000256" key="13">
    <source>
        <dbReference type="SAM" id="MobiDB-lite"/>
    </source>
</evidence>
<evidence type="ECO:0000256" key="6">
    <source>
        <dbReference type="ARBA" id="ARBA00022771"/>
    </source>
</evidence>
<evidence type="ECO:0000256" key="9">
    <source>
        <dbReference type="ARBA" id="ARBA00023242"/>
    </source>
</evidence>
<comment type="similarity">
    <text evidence="2 12">Belongs to the CPSF4/YTH1 family.</text>
</comment>
<feature type="region of interest" description="Disordered" evidence="13">
    <location>
        <begin position="201"/>
        <end position="262"/>
    </location>
</feature>
<dbReference type="GO" id="GO:0031124">
    <property type="term" value="P:mRNA 3'-end processing"/>
    <property type="evidence" value="ECO:0007669"/>
    <property type="project" value="UniProtKB-UniRule"/>
</dbReference>
<evidence type="ECO:0000256" key="4">
    <source>
        <dbReference type="ARBA" id="ARBA00022723"/>
    </source>
</evidence>
<feature type="zinc finger region" description="C3H1-type" evidence="11">
    <location>
        <begin position="43"/>
        <end position="70"/>
    </location>
</feature>